<feature type="coiled-coil region" evidence="7">
    <location>
        <begin position="1101"/>
        <end position="1142"/>
    </location>
</feature>
<dbReference type="GO" id="GO:0000146">
    <property type="term" value="F:microfilament motor activity"/>
    <property type="evidence" value="ECO:0007669"/>
    <property type="project" value="TreeGrafter"/>
</dbReference>
<dbReference type="InterPro" id="IPR036961">
    <property type="entry name" value="Kinesin_motor_dom_sf"/>
</dbReference>
<dbReference type="Gene3D" id="2.30.42.10">
    <property type="match status" value="1"/>
</dbReference>
<evidence type="ECO:0000259" key="10">
    <source>
        <dbReference type="PROSITE" id="PS51456"/>
    </source>
</evidence>
<dbReference type="STRING" id="451379.A0A158R4R5"/>
<feature type="compositionally biased region" description="Low complexity" evidence="8">
    <location>
        <begin position="50"/>
        <end position="73"/>
    </location>
</feature>
<dbReference type="GO" id="GO:0016459">
    <property type="term" value="C:myosin complex"/>
    <property type="evidence" value="ECO:0007669"/>
    <property type="project" value="UniProtKB-KW"/>
</dbReference>
<feature type="domain" description="PDZ" evidence="9">
    <location>
        <begin position="133"/>
        <end position="226"/>
    </location>
</feature>
<evidence type="ECO:0000256" key="8">
    <source>
        <dbReference type="SAM" id="MobiDB-lite"/>
    </source>
</evidence>
<dbReference type="InterPro" id="IPR036034">
    <property type="entry name" value="PDZ_sf"/>
</dbReference>
<dbReference type="InterPro" id="IPR001478">
    <property type="entry name" value="PDZ"/>
</dbReference>
<dbReference type="PANTHER" id="PTHR13140">
    <property type="entry name" value="MYOSIN"/>
    <property type="match status" value="1"/>
</dbReference>
<dbReference type="SUPFAM" id="SSF52540">
    <property type="entry name" value="P-loop containing nucleoside triphosphate hydrolases"/>
    <property type="match status" value="1"/>
</dbReference>
<dbReference type="SUPFAM" id="SSF50156">
    <property type="entry name" value="PDZ domain-like"/>
    <property type="match status" value="1"/>
</dbReference>
<feature type="region of interest" description="Disordered" evidence="8">
    <location>
        <begin position="1730"/>
        <end position="1756"/>
    </location>
</feature>
<evidence type="ECO:0000256" key="3">
    <source>
        <dbReference type="ARBA" id="ARBA00023123"/>
    </source>
</evidence>
<dbReference type="PANTHER" id="PTHR13140:SF706">
    <property type="entry name" value="DILUTE CLASS UNCONVENTIONAL MYOSIN, ISOFORM C"/>
    <property type="match status" value="1"/>
</dbReference>
<keyword evidence="11" id="KW-1185">Reference proteome</keyword>
<dbReference type="Pfam" id="PF00063">
    <property type="entry name" value="Myosin_head"/>
    <property type="match status" value="1"/>
</dbReference>
<dbReference type="Gene3D" id="6.20.240.20">
    <property type="match status" value="1"/>
</dbReference>
<dbReference type="GO" id="GO:0005737">
    <property type="term" value="C:cytoplasm"/>
    <property type="evidence" value="ECO:0007669"/>
    <property type="project" value="TreeGrafter"/>
</dbReference>
<evidence type="ECO:0000259" key="9">
    <source>
        <dbReference type="PROSITE" id="PS50106"/>
    </source>
</evidence>
<evidence type="ECO:0000256" key="5">
    <source>
        <dbReference type="ARBA" id="ARBA00023203"/>
    </source>
</evidence>
<proteinExistence type="inferred from homology"/>
<comment type="similarity">
    <text evidence="6">Belongs to the TRAFAC class myosin-kinesin ATPase superfamily. Myosin family.</text>
</comment>
<dbReference type="PRINTS" id="PR00193">
    <property type="entry name" value="MYOSINHEAVY"/>
</dbReference>
<evidence type="ECO:0000256" key="2">
    <source>
        <dbReference type="ARBA" id="ARBA00022840"/>
    </source>
</evidence>
<feature type="compositionally biased region" description="Basic and acidic residues" evidence="8">
    <location>
        <begin position="81"/>
        <end position="102"/>
    </location>
</feature>
<name>A0A158R4R5_9BILA</name>
<feature type="coiled-coil region" evidence="7">
    <location>
        <begin position="1221"/>
        <end position="1428"/>
    </location>
</feature>
<dbReference type="SMART" id="SM00242">
    <property type="entry name" value="MYSc"/>
    <property type="match status" value="1"/>
</dbReference>
<dbReference type="Proteomes" id="UP000046393">
    <property type="component" value="Unplaced"/>
</dbReference>
<feature type="binding site" evidence="6">
    <location>
        <begin position="406"/>
        <end position="413"/>
    </location>
    <ligand>
        <name>ATP</name>
        <dbReference type="ChEBI" id="CHEBI:30616"/>
    </ligand>
</feature>
<feature type="region of interest" description="Disordered" evidence="8">
    <location>
        <begin position="1"/>
        <end position="102"/>
    </location>
</feature>
<organism evidence="11 12">
    <name type="scientific">Syphacia muris</name>
    <dbReference type="NCBI Taxonomy" id="451379"/>
    <lineage>
        <taxon>Eukaryota</taxon>
        <taxon>Metazoa</taxon>
        <taxon>Ecdysozoa</taxon>
        <taxon>Nematoda</taxon>
        <taxon>Chromadorea</taxon>
        <taxon>Rhabditida</taxon>
        <taxon>Spirurina</taxon>
        <taxon>Oxyuridomorpha</taxon>
        <taxon>Oxyuroidea</taxon>
        <taxon>Oxyuridae</taxon>
        <taxon>Syphacia</taxon>
    </lineage>
</organism>
<feature type="compositionally biased region" description="Basic and acidic residues" evidence="8">
    <location>
        <begin position="8"/>
        <end position="21"/>
    </location>
</feature>
<keyword evidence="5 6" id="KW-0009">Actin-binding</keyword>
<evidence type="ECO:0000256" key="6">
    <source>
        <dbReference type="PROSITE-ProRule" id="PRU00782"/>
    </source>
</evidence>
<comment type="caution">
    <text evidence="6">Lacks conserved residue(s) required for the propagation of feature annotation.</text>
</comment>
<evidence type="ECO:0000313" key="11">
    <source>
        <dbReference type="Proteomes" id="UP000046393"/>
    </source>
</evidence>
<reference evidence="12" key="1">
    <citation type="submission" date="2016-04" db="UniProtKB">
        <authorList>
            <consortium name="WormBaseParasite"/>
        </authorList>
    </citation>
    <scope>IDENTIFICATION</scope>
</reference>
<dbReference type="GO" id="GO:0016020">
    <property type="term" value="C:membrane"/>
    <property type="evidence" value="ECO:0007669"/>
    <property type="project" value="TreeGrafter"/>
</dbReference>
<feature type="compositionally biased region" description="Acidic residues" evidence="8">
    <location>
        <begin position="1734"/>
        <end position="1746"/>
    </location>
</feature>
<dbReference type="Pfam" id="PF24556">
    <property type="entry name" value="SH3_Myosin-XVIIIa"/>
    <property type="match status" value="1"/>
</dbReference>
<keyword evidence="7" id="KW-0175">Coiled coil</keyword>
<dbReference type="PROSITE" id="PS50106">
    <property type="entry name" value="PDZ"/>
    <property type="match status" value="1"/>
</dbReference>
<dbReference type="Gene3D" id="1.10.10.820">
    <property type="match status" value="1"/>
</dbReference>
<dbReference type="Gene3D" id="1.20.120.720">
    <property type="entry name" value="Myosin VI head, motor domain, U50 subdomain"/>
    <property type="match status" value="1"/>
</dbReference>
<keyword evidence="4 6" id="KW-0505">Motor protein</keyword>
<feature type="domain" description="Myosin motor" evidence="10">
    <location>
        <begin position="313"/>
        <end position="1037"/>
    </location>
</feature>
<dbReference type="InterPro" id="IPR001609">
    <property type="entry name" value="Myosin_head_motor_dom-like"/>
</dbReference>
<dbReference type="Gene3D" id="4.10.270.10">
    <property type="entry name" value="Myosin, subunit A"/>
    <property type="match status" value="1"/>
</dbReference>
<dbReference type="GO" id="GO:0007015">
    <property type="term" value="P:actin filament organization"/>
    <property type="evidence" value="ECO:0007669"/>
    <property type="project" value="TreeGrafter"/>
</dbReference>
<dbReference type="InterPro" id="IPR057772">
    <property type="entry name" value="SH3_Myo18a"/>
</dbReference>
<evidence type="ECO:0000313" key="12">
    <source>
        <dbReference type="WBParaSite" id="SMUV_0000415801-mRNA-1"/>
    </source>
</evidence>
<keyword evidence="3 6" id="KW-0518">Myosin</keyword>
<evidence type="ECO:0000256" key="7">
    <source>
        <dbReference type="SAM" id="Coils"/>
    </source>
</evidence>
<dbReference type="Gene3D" id="1.20.58.530">
    <property type="match status" value="1"/>
</dbReference>
<evidence type="ECO:0000256" key="1">
    <source>
        <dbReference type="ARBA" id="ARBA00022741"/>
    </source>
</evidence>
<dbReference type="PROSITE" id="PS51456">
    <property type="entry name" value="MYOSIN_MOTOR"/>
    <property type="match status" value="1"/>
</dbReference>
<protein>
    <submittedName>
        <fullName evidence="12">Unconventional myosin-XVIIIa</fullName>
    </submittedName>
</protein>
<dbReference type="GO" id="GO:0005524">
    <property type="term" value="F:ATP binding"/>
    <property type="evidence" value="ECO:0007669"/>
    <property type="project" value="UniProtKB-UniRule"/>
</dbReference>
<dbReference type="GO" id="GO:0051015">
    <property type="term" value="F:actin filament binding"/>
    <property type="evidence" value="ECO:0007669"/>
    <property type="project" value="TreeGrafter"/>
</dbReference>
<evidence type="ECO:0000256" key="4">
    <source>
        <dbReference type="ARBA" id="ARBA00023175"/>
    </source>
</evidence>
<sequence>MFFHRKKDKEERKDDRKKIFGKDSFPVIGKKPPLPPPPHLLNNGTTDSHVLTTVEPSSSTSTLPTAAPTFTSSPPVPVPRLRSEEKSAEKHNNNDQKDDNEKETYAEYVFPVLKDLPKLSLPALAPVQVNQRTLVLQRNIYGGFGFNIRRTQHPDKQGCLRPVVFVEPTEIRYGPPRPSEMQTSLLPGDQLIMINKRHVETMGREELQHLIQSSTNAIELTVMAMPELAELCDRRSRGIRDSGDSLMLPTVNHLFSDQEIPEDERYWLMHRNGYTLARRLQTTNDGKMKIAVCGMEMLVDVTDVDKANPISADRTEDLANLRYINETSAIHVLRHRFGSNLLYTNGGSDSILYVASNYKQYLSNKLMSLFKGCRRQQMPPHIYSVSQQSYRSVQMTGRNQCLVLTGVTGSGKTMQLRNICHYLCEVAGWTQVLTYEKISFAIGVLETFGNCMTQYSKNASRFVQLISLCFDSSASLKMARIQTFLLESTRVVSRPAGESNFHIFSCLLEGADPDLIEKTHLDAVGKPVRTQMTGDEDKEAAQIGWSRVMEALQKLGATDNERQGICNVLAAILHLCYAEATQCQASRAQFVRATNAQYAASLLGVPVDQLSNAVFRGGNQTMNSSSINRFSMSHRTVTGQDALNNFISTLYSQLFAAVVMLLNRGLANTNQSVHSTISILDYPGNNFNSAWIESDTKVSGLTDLIYNYLNERIAELCYEKKFTEPLELYAREHVDVDLQAPHLRPHYVTRLIDQKQQLVNCVDIEMRSEEKRGLLYILDEEAFFPGATDDSFFERIFIHFDESRIIRRGSATRQFVIGHGIGTSQITYSVNGWIKAAQAGPTDPAALLLLHESRDSAVNSLFASFGIAETDSAALKLRKATQTVKLDGTGPRTASAYFGNIAAQVDYIISIVRRAFGVQFVHCIQPLPSPLVTINGSDQELFDVPFVRSQLQSMLIVDSVRASNRGYPERMSFKDFLRRFQCLVEQEENSLSDVLDDRAAVGRLLEKTGIFAHHYKLGLSQVLLRNEAMADLEERRELCLSGLIISLQRVCRKYLAKKWLIRKRVLDTAIRCVQRNGRTYLKVREWPWWRLYVRVLPLLDAARSDEEFREWKQKLSDLEGTCSELRAVRSRLEGRVSELEQMLLAEVSNSQSLTESLEHETENRVAVQKQLFALQQRHPEDSRLSLSASSHSRLDQMALVEKSPELHKELVTLRESEAVQRSAAQKTLERLKDVENELQDLRARNEALEKRNAGFDNELKTVNDNCQKEKSLREKVEQEKYVATATLEKKTVELQNLKVENGELRQNLAKLRKEMEESSEQSSDVNENELSNLRKIKRQLEARCVEQEDELDELQGKVQSLQQTVTRLEMAAERARSERTRDMDAKESEIDEIRAQYQRRVRAFEEQIADLQDTNSSMMKQNRMLEARIRDINSQNCSSESSYGRHYKRDLKKALALLRDTQAVLAHERETAANQVLLRQLQEQLDDAETAKLSALKGRHHLESELAELKTQLDEALAAKNSADDKALVLLKEKNSALALVEEHDEQLQSLMKKYKAAIQQAAIDSIKIADQYEQMSELEKQKERLHEELNEVSSALEFRKNHSVEKHKLQLAEQKIRDIEGKLELEIMQKHRLDNMLVKANDELESLRDQLAEAIGVKEKEIEAAKKARKELLVQQDQFSDLKKREAELVHRCQQLAMDLEKCETEKKAIGAEHKLALRRIEDLQTALNNDLSDNDEDLSEDEETSSSRNESLTG</sequence>
<accession>A0A158R4R5</accession>
<dbReference type="InterPro" id="IPR027417">
    <property type="entry name" value="P-loop_NTPase"/>
</dbReference>
<keyword evidence="2 6" id="KW-0067">ATP-binding</keyword>
<dbReference type="Gene3D" id="3.40.850.10">
    <property type="entry name" value="Kinesin motor domain"/>
    <property type="match status" value="1"/>
</dbReference>
<dbReference type="WBParaSite" id="SMUV_0000415801-mRNA-1">
    <property type="protein sequence ID" value="SMUV_0000415801-mRNA-1"/>
    <property type="gene ID" value="SMUV_0000415801"/>
</dbReference>
<dbReference type="Gene3D" id="1.10.287.1490">
    <property type="match status" value="1"/>
</dbReference>
<feature type="coiled-coil region" evidence="7">
    <location>
        <begin position="1478"/>
        <end position="1686"/>
    </location>
</feature>
<keyword evidence="1 6" id="KW-0547">Nucleotide-binding</keyword>
<dbReference type="SUPFAM" id="SSF90257">
    <property type="entry name" value="Myosin rod fragments"/>
    <property type="match status" value="1"/>
</dbReference>